<dbReference type="EMBL" id="AODF01000034">
    <property type="protein sequence ID" value="EUJ26948.1"/>
    <property type="molecule type" value="Genomic_DNA"/>
</dbReference>
<name>A0ABN0RCE0_9LIST</name>
<dbReference type="Pfam" id="PF13780">
    <property type="entry name" value="DUF4176"/>
    <property type="match status" value="1"/>
</dbReference>
<evidence type="ECO:0008006" key="3">
    <source>
        <dbReference type="Google" id="ProtNLM"/>
    </source>
</evidence>
<protein>
    <recommendedName>
        <fullName evidence="3">DUF4176 domain-containing protein</fullName>
    </recommendedName>
</protein>
<dbReference type="RefSeq" id="WP_036098256.1">
    <property type="nucleotide sequence ID" value="NZ_AODF01000034.1"/>
</dbReference>
<evidence type="ECO:0000313" key="1">
    <source>
        <dbReference type="EMBL" id="EUJ26948.1"/>
    </source>
</evidence>
<dbReference type="Proteomes" id="UP000019249">
    <property type="component" value="Unassembled WGS sequence"/>
</dbReference>
<proteinExistence type="predicted"/>
<accession>A0ABN0RCE0</accession>
<organism evidence="1 2">
    <name type="scientific">Listeria floridensis FSL S10-1187</name>
    <dbReference type="NCBI Taxonomy" id="1265817"/>
    <lineage>
        <taxon>Bacteria</taxon>
        <taxon>Bacillati</taxon>
        <taxon>Bacillota</taxon>
        <taxon>Bacilli</taxon>
        <taxon>Bacillales</taxon>
        <taxon>Listeriaceae</taxon>
        <taxon>Listeria</taxon>
    </lineage>
</organism>
<gene>
    <name evidence="1" type="ORF">MFLO_13790</name>
</gene>
<sequence>MLPIGSVVKLSKGDVKLMILNRGPLYNQNGEIGYFDYSGCLYPAGKVEEQVYFFNEENIEHIYHKGYIDQDEEAYQTMYEEKNEKRII</sequence>
<comment type="caution">
    <text evidence="1">The sequence shown here is derived from an EMBL/GenBank/DDBJ whole genome shotgun (WGS) entry which is preliminary data.</text>
</comment>
<evidence type="ECO:0000313" key="2">
    <source>
        <dbReference type="Proteomes" id="UP000019249"/>
    </source>
</evidence>
<reference evidence="1 2" key="1">
    <citation type="journal article" date="2014" name="Int. J. Syst. Evol. Microbiol.">
        <title>Listeria floridensis sp. nov., Listeria aquatica sp. nov., Listeria cornellensis sp. nov., Listeria riparia sp. nov. and Listeria grandensis sp. nov., from agricultural and natural environments.</title>
        <authorList>
            <person name="den Bakker H.C."/>
            <person name="Warchocki S."/>
            <person name="Wright E.M."/>
            <person name="Allred A.F."/>
            <person name="Ahlstrom C."/>
            <person name="Manuel C.S."/>
            <person name="Stasiewicz M.J."/>
            <person name="Burrell A."/>
            <person name="Roof S."/>
            <person name="Strawn L."/>
            <person name="Fortes E.D."/>
            <person name="Nightingale K.K."/>
            <person name="Kephart D."/>
            <person name="Wiedmann M."/>
        </authorList>
    </citation>
    <scope>NUCLEOTIDE SEQUENCE [LARGE SCALE GENOMIC DNA]</scope>
    <source>
        <strain evidence="1 2">FSL S10-1187</strain>
    </source>
</reference>
<keyword evidence="2" id="KW-1185">Reference proteome</keyword>
<dbReference type="InterPro" id="IPR025233">
    <property type="entry name" value="DUF4176"/>
</dbReference>